<name>A0ACC1SNW8_9HYPO</name>
<reference evidence="1" key="1">
    <citation type="submission" date="2022-08" db="EMBL/GenBank/DDBJ databases">
        <title>Genome Sequence of Fusarium decemcellulare.</title>
        <authorList>
            <person name="Buettner E."/>
        </authorList>
    </citation>
    <scope>NUCLEOTIDE SEQUENCE</scope>
    <source>
        <strain evidence="1">Babe19</strain>
    </source>
</reference>
<protein>
    <submittedName>
        <fullName evidence="1">Uncharacterized protein</fullName>
    </submittedName>
</protein>
<evidence type="ECO:0000313" key="1">
    <source>
        <dbReference type="EMBL" id="KAJ3543458.1"/>
    </source>
</evidence>
<accession>A0ACC1SNW8</accession>
<dbReference type="EMBL" id="JANRMS010000243">
    <property type="protein sequence ID" value="KAJ3543458.1"/>
    <property type="molecule type" value="Genomic_DNA"/>
</dbReference>
<evidence type="ECO:0000313" key="2">
    <source>
        <dbReference type="Proteomes" id="UP001148629"/>
    </source>
</evidence>
<gene>
    <name evidence="1" type="ORF">NM208_g3570</name>
</gene>
<organism evidence="1 2">
    <name type="scientific">Fusarium decemcellulare</name>
    <dbReference type="NCBI Taxonomy" id="57161"/>
    <lineage>
        <taxon>Eukaryota</taxon>
        <taxon>Fungi</taxon>
        <taxon>Dikarya</taxon>
        <taxon>Ascomycota</taxon>
        <taxon>Pezizomycotina</taxon>
        <taxon>Sordariomycetes</taxon>
        <taxon>Hypocreomycetidae</taxon>
        <taxon>Hypocreales</taxon>
        <taxon>Nectriaceae</taxon>
        <taxon>Fusarium</taxon>
        <taxon>Fusarium decemcellulare species complex</taxon>
    </lineage>
</organism>
<proteinExistence type="predicted"/>
<comment type="caution">
    <text evidence="1">The sequence shown here is derived from an EMBL/GenBank/DDBJ whole genome shotgun (WGS) entry which is preliminary data.</text>
</comment>
<dbReference type="Proteomes" id="UP001148629">
    <property type="component" value="Unassembled WGS sequence"/>
</dbReference>
<sequence>MALRGPSPDLCPRPRMGHMSLVITTQIYLQLTDGFIEDSFTAATETRQGDAGARSIPVIIPGVLEMSLRVNGGYLKEEEKSSPCKCQDPEIQGTHHGIAGAQQAVAQCEEHMKNIGSDRLRYAIAASQSSG</sequence>
<keyword evidence="2" id="KW-1185">Reference proteome</keyword>